<dbReference type="AlphaFoldDB" id="A0A0T6LPD3"/>
<protein>
    <submittedName>
        <fullName evidence="1">Uncharacterized protein</fullName>
    </submittedName>
</protein>
<reference evidence="1 2" key="1">
    <citation type="submission" date="2015-10" db="EMBL/GenBank/DDBJ databases">
        <title>Draft genome sequence of pyrrolomycin-producing Streptomyces vitaminophilus.</title>
        <authorList>
            <person name="Graham D.E."/>
            <person name="Mahan K.M."/>
            <person name="Klingeman D.M."/>
            <person name="Hettich R.L."/>
            <person name="Parry R.J."/>
        </authorList>
    </citation>
    <scope>NUCLEOTIDE SEQUENCE [LARGE SCALE GENOMIC DNA]</scope>
    <source>
        <strain evidence="1 2">ATCC 31673</strain>
    </source>
</reference>
<comment type="caution">
    <text evidence="1">The sequence shown here is derived from an EMBL/GenBank/DDBJ whole genome shotgun (WGS) entry which is preliminary data.</text>
</comment>
<sequence length="98" mass="10765">MHEPAGPTLPQLRTVRRWLAAQLALVDRLIATREAEEEPRWWAVEKRWHVSGTLPPATVHAPGCFTVDLRMPRVSPAEGRAMIQRGEADGCGGCGTSP</sequence>
<accession>A0A0T6LPD3</accession>
<organism evidence="1 2">
    <name type="scientific">Wenjunlia vitaminophila</name>
    <name type="common">Streptomyces vitaminophilus</name>
    <dbReference type="NCBI Taxonomy" id="76728"/>
    <lineage>
        <taxon>Bacteria</taxon>
        <taxon>Bacillati</taxon>
        <taxon>Actinomycetota</taxon>
        <taxon>Actinomycetes</taxon>
        <taxon>Kitasatosporales</taxon>
        <taxon>Streptomycetaceae</taxon>
        <taxon>Wenjunlia</taxon>
    </lineage>
</organism>
<dbReference type="RefSeq" id="WP_018382974.1">
    <property type="nucleotide sequence ID" value="NZ_LLZU01000035.1"/>
</dbReference>
<keyword evidence="2" id="KW-1185">Reference proteome</keyword>
<proteinExistence type="predicted"/>
<name>A0A0T6LPD3_WENVI</name>
<dbReference type="Proteomes" id="UP000050867">
    <property type="component" value="Unassembled WGS sequence"/>
</dbReference>
<evidence type="ECO:0000313" key="1">
    <source>
        <dbReference type="EMBL" id="KRV47848.1"/>
    </source>
</evidence>
<evidence type="ECO:0000313" key="2">
    <source>
        <dbReference type="Proteomes" id="UP000050867"/>
    </source>
</evidence>
<gene>
    <name evidence="1" type="ORF">AQ490_05670</name>
</gene>
<dbReference type="EMBL" id="LLZU01000035">
    <property type="protein sequence ID" value="KRV47848.1"/>
    <property type="molecule type" value="Genomic_DNA"/>
</dbReference>